<keyword evidence="1" id="KW-0732">Signal</keyword>
<dbReference type="Proteomes" id="UP000235388">
    <property type="component" value="Unassembled WGS sequence"/>
</dbReference>
<evidence type="ECO:0000256" key="1">
    <source>
        <dbReference type="SAM" id="SignalP"/>
    </source>
</evidence>
<name>A0A2N5VYD5_9BASI</name>
<accession>A0A2N5VYD5</accession>
<gene>
    <name evidence="2" type="ORF">PCANC_02749</name>
</gene>
<dbReference type="EMBL" id="PGCJ01000038">
    <property type="protein sequence ID" value="PLW54998.1"/>
    <property type="molecule type" value="Genomic_DNA"/>
</dbReference>
<keyword evidence="3" id="KW-1185">Reference proteome</keyword>
<dbReference type="OrthoDB" id="10529636at2759"/>
<dbReference type="AlphaFoldDB" id="A0A2N5VYD5"/>
<evidence type="ECO:0008006" key="4">
    <source>
        <dbReference type="Google" id="ProtNLM"/>
    </source>
</evidence>
<reference evidence="2 3" key="1">
    <citation type="submission" date="2017-11" db="EMBL/GenBank/DDBJ databases">
        <title>De novo assembly and phasing of dikaryotic genomes from two isolates of Puccinia coronata f. sp. avenae, the causal agent of oat crown rust.</title>
        <authorList>
            <person name="Miller M.E."/>
            <person name="Zhang Y."/>
            <person name="Omidvar V."/>
            <person name="Sperschneider J."/>
            <person name="Schwessinger B."/>
            <person name="Raley C."/>
            <person name="Palmer J.M."/>
            <person name="Garnica D."/>
            <person name="Upadhyaya N."/>
            <person name="Rathjen J."/>
            <person name="Taylor J.M."/>
            <person name="Park R.F."/>
            <person name="Dodds P.N."/>
            <person name="Hirsch C.D."/>
            <person name="Kianian S.F."/>
            <person name="Figueroa M."/>
        </authorList>
    </citation>
    <scope>NUCLEOTIDE SEQUENCE [LARGE SCALE GENOMIC DNA]</scope>
    <source>
        <strain evidence="2">12NC29</strain>
    </source>
</reference>
<feature type="chain" id="PRO_5014691621" description="Secreted protein" evidence="1">
    <location>
        <begin position="18"/>
        <end position="121"/>
    </location>
</feature>
<feature type="signal peptide" evidence="1">
    <location>
        <begin position="1"/>
        <end position="17"/>
    </location>
</feature>
<comment type="caution">
    <text evidence="2">The sequence shown here is derived from an EMBL/GenBank/DDBJ whole genome shotgun (WGS) entry which is preliminary data.</text>
</comment>
<organism evidence="2 3">
    <name type="scientific">Puccinia coronata f. sp. avenae</name>
    <dbReference type="NCBI Taxonomy" id="200324"/>
    <lineage>
        <taxon>Eukaryota</taxon>
        <taxon>Fungi</taxon>
        <taxon>Dikarya</taxon>
        <taxon>Basidiomycota</taxon>
        <taxon>Pucciniomycotina</taxon>
        <taxon>Pucciniomycetes</taxon>
        <taxon>Pucciniales</taxon>
        <taxon>Pucciniaceae</taxon>
        <taxon>Puccinia</taxon>
    </lineage>
</organism>
<evidence type="ECO:0000313" key="3">
    <source>
        <dbReference type="Proteomes" id="UP000235388"/>
    </source>
</evidence>
<evidence type="ECO:0000313" key="2">
    <source>
        <dbReference type="EMBL" id="PLW54998.1"/>
    </source>
</evidence>
<protein>
    <recommendedName>
        <fullName evidence="4">Secreted protein</fullName>
    </recommendedName>
</protein>
<proteinExistence type="predicted"/>
<sequence length="121" mass="12864">MHVLRVLLAYSSVGAVALLAGQESATEDGFRCTTPVPRVNGREASVPFCGHPKTARGGIVISFTHFAPATPVGRSPVDHYVCINGPKPLYPYCCVAGTIKQGAVSEPSVQQVNRDCHLMTK</sequence>